<comment type="caution">
    <text evidence="8">The sequence shown here is derived from an EMBL/GenBank/DDBJ whole genome shotgun (WGS) entry which is preliminary data.</text>
</comment>
<accession>A0A1E5VUV0</accession>
<keyword evidence="9" id="KW-1185">Reference proteome</keyword>
<dbReference type="InterPro" id="IPR045073">
    <property type="entry name" value="Omega/Tau-like"/>
</dbReference>
<evidence type="ECO:0000313" key="9">
    <source>
        <dbReference type="Proteomes" id="UP000095767"/>
    </source>
</evidence>
<dbReference type="GO" id="GO:0005737">
    <property type="term" value="C:cytoplasm"/>
    <property type="evidence" value="ECO:0007669"/>
    <property type="project" value="TreeGrafter"/>
</dbReference>
<evidence type="ECO:0000256" key="3">
    <source>
        <dbReference type="ARBA" id="ARBA00047960"/>
    </source>
</evidence>
<dbReference type="Gene3D" id="1.20.1050.10">
    <property type="match status" value="1"/>
</dbReference>
<dbReference type="OrthoDB" id="202840at2759"/>
<dbReference type="STRING" id="888268.A0A1E5VUV0"/>
<dbReference type="Pfam" id="PF02798">
    <property type="entry name" value="GST_N"/>
    <property type="match status" value="1"/>
</dbReference>
<dbReference type="SFLD" id="SFLDS00019">
    <property type="entry name" value="Glutathione_Transferase_(cytos"/>
    <property type="match status" value="1"/>
</dbReference>
<feature type="domain" description="GST C-terminal" evidence="7">
    <location>
        <begin position="126"/>
        <end position="252"/>
    </location>
</feature>
<dbReference type="PANTHER" id="PTHR11260">
    <property type="entry name" value="GLUTATHIONE S-TRANSFERASE, GST, SUPERFAMILY, GST DOMAIN CONTAINING"/>
    <property type="match status" value="1"/>
</dbReference>
<feature type="domain" description="GST N-terminal" evidence="6">
    <location>
        <begin position="35"/>
        <end position="116"/>
    </location>
</feature>
<dbReference type="PROSITE" id="PS50404">
    <property type="entry name" value="GST_NTER"/>
    <property type="match status" value="1"/>
</dbReference>
<evidence type="ECO:0000313" key="8">
    <source>
        <dbReference type="EMBL" id="OEL28870.1"/>
    </source>
</evidence>
<dbReference type="GO" id="GO:0006749">
    <property type="term" value="P:glutathione metabolic process"/>
    <property type="evidence" value="ECO:0007669"/>
    <property type="project" value="InterPro"/>
</dbReference>
<dbReference type="EC" id="2.5.1.18" evidence="1"/>
<comment type="catalytic activity">
    <reaction evidence="3">
        <text>RX + glutathione = an S-substituted glutathione + a halide anion + H(+)</text>
        <dbReference type="Rhea" id="RHEA:16437"/>
        <dbReference type="ChEBI" id="CHEBI:15378"/>
        <dbReference type="ChEBI" id="CHEBI:16042"/>
        <dbReference type="ChEBI" id="CHEBI:17792"/>
        <dbReference type="ChEBI" id="CHEBI:57925"/>
        <dbReference type="ChEBI" id="CHEBI:90779"/>
        <dbReference type="EC" id="2.5.1.18"/>
    </reaction>
</comment>
<organism evidence="8 9">
    <name type="scientific">Dichanthelium oligosanthes</name>
    <dbReference type="NCBI Taxonomy" id="888268"/>
    <lineage>
        <taxon>Eukaryota</taxon>
        <taxon>Viridiplantae</taxon>
        <taxon>Streptophyta</taxon>
        <taxon>Embryophyta</taxon>
        <taxon>Tracheophyta</taxon>
        <taxon>Spermatophyta</taxon>
        <taxon>Magnoliopsida</taxon>
        <taxon>Liliopsida</taxon>
        <taxon>Poales</taxon>
        <taxon>Poaceae</taxon>
        <taxon>PACMAD clade</taxon>
        <taxon>Panicoideae</taxon>
        <taxon>Panicodae</taxon>
        <taxon>Paniceae</taxon>
        <taxon>Dichantheliinae</taxon>
        <taxon>Dichanthelium</taxon>
    </lineage>
</organism>
<dbReference type="InterPro" id="IPR004046">
    <property type="entry name" value="GST_C"/>
</dbReference>
<dbReference type="InterPro" id="IPR036282">
    <property type="entry name" value="Glutathione-S-Trfase_C_sf"/>
</dbReference>
<gene>
    <name evidence="8" type="ORF">BAE44_0010111</name>
</gene>
<dbReference type="PROSITE" id="PS50405">
    <property type="entry name" value="GST_CTER"/>
    <property type="match status" value="1"/>
</dbReference>
<dbReference type="InterPro" id="IPR036249">
    <property type="entry name" value="Thioredoxin-like_sf"/>
</dbReference>
<dbReference type="Pfam" id="PF00043">
    <property type="entry name" value="GST_C"/>
    <property type="match status" value="1"/>
</dbReference>
<dbReference type="CDD" id="cd03185">
    <property type="entry name" value="GST_C_Tau"/>
    <property type="match status" value="1"/>
</dbReference>
<dbReference type="EMBL" id="LWDX02028957">
    <property type="protein sequence ID" value="OEL28870.1"/>
    <property type="molecule type" value="Genomic_DNA"/>
</dbReference>
<dbReference type="Proteomes" id="UP000095767">
    <property type="component" value="Unassembled WGS sequence"/>
</dbReference>
<evidence type="ECO:0000256" key="2">
    <source>
        <dbReference type="ARBA" id="ARBA00022679"/>
    </source>
</evidence>
<dbReference type="AlphaFoldDB" id="A0A1E5VUV0"/>
<dbReference type="InterPro" id="IPR010987">
    <property type="entry name" value="Glutathione-S-Trfase_C-like"/>
</dbReference>
<proteinExistence type="inferred from homology"/>
<dbReference type="InterPro" id="IPR045074">
    <property type="entry name" value="GST_C_Tau"/>
</dbReference>
<dbReference type="InterPro" id="IPR040079">
    <property type="entry name" value="Glutathione_S-Trfase"/>
</dbReference>
<dbReference type="SFLD" id="SFLDG00358">
    <property type="entry name" value="Main_(cytGST)"/>
    <property type="match status" value="1"/>
</dbReference>
<evidence type="ECO:0000256" key="4">
    <source>
        <dbReference type="RuleBase" id="RU003494"/>
    </source>
</evidence>
<dbReference type="SFLD" id="SFLDG01152">
    <property type="entry name" value="Main.3:_Omega-_and_Tau-like"/>
    <property type="match status" value="1"/>
</dbReference>
<evidence type="ECO:0000256" key="5">
    <source>
        <dbReference type="SAM" id="MobiDB-lite"/>
    </source>
</evidence>
<name>A0A1E5VUV0_9POAL</name>
<evidence type="ECO:0000256" key="1">
    <source>
        <dbReference type="ARBA" id="ARBA00012452"/>
    </source>
</evidence>
<protein>
    <recommendedName>
        <fullName evidence="1">glutathione transferase</fullName>
        <ecNumber evidence="1">2.5.1.18</ecNumber>
    </recommendedName>
</protein>
<dbReference type="SUPFAM" id="SSF47616">
    <property type="entry name" value="GST C-terminal domain-like"/>
    <property type="match status" value="1"/>
</dbReference>
<evidence type="ECO:0000259" key="6">
    <source>
        <dbReference type="PROSITE" id="PS50404"/>
    </source>
</evidence>
<keyword evidence="2 8" id="KW-0808">Transferase</keyword>
<dbReference type="SUPFAM" id="SSF52833">
    <property type="entry name" value="Thioredoxin-like"/>
    <property type="match status" value="1"/>
</dbReference>
<sequence>MPPTAYKTRSPRPLPATPRLHNHKPETTAAMATAGEVTCVDFWANGFGMRARIALRELGVAFHYVEEDLRVRERSELVRRMNPVHRSVPILIHDGRPVCGSVNILEYIDEVWGKKTTGGPRLLPHDPLHRAHARFWADFVDQKVFSTQTKFLKSKGEEKEVAKVELLDQLKHLEEVLGDKTFFAGDEFGFLDAVLIPFSSMFHGYEQHGGFSLETECPNLMRWVRTCKERESVKSILPDEDEMYELHKKWYGIE</sequence>
<dbReference type="PANTHER" id="PTHR11260:SF544">
    <property type="entry name" value="GLUTATHIONE TRANSFERASE"/>
    <property type="match status" value="1"/>
</dbReference>
<evidence type="ECO:0000259" key="7">
    <source>
        <dbReference type="PROSITE" id="PS50405"/>
    </source>
</evidence>
<dbReference type="InterPro" id="IPR004045">
    <property type="entry name" value="Glutathione_S-Trfase_N"/>
</dbReference>
<dbReference type="Gene3D" id="3.40.30.10">
    <property type="entry name" value="Glutaredoxin"/>
    <property type="match status" value="1"/>
</dbReference>
<reference evidence="8 9" key="1">
    <citation type="submission" date="2016-09" db="EMBL/GenBank/DDBJ databases">
        <title>The draft genome of Dichanthelium oligosanthes: A C3 panicoid grass species.</title>
        <authorList>
            <person name="Studer A.J."/>
            <person name="Schnable J.C."/>
            <person name="Brutnell T.P."/>
        </authorList>
    </citation>
    <scope>NUCLEOTIDE SEQUENCE [LARGE SCALE GENOMIC DNA]</scope>
    <source>
        <strain evidence="9">cv. Kellogg 1175</strain>
        <tissue evidence="8">Leaf</tissue>
    </source>
</reference>
<feature type="region of interest" description="Disordered" evidence="5">
    <location>
        <begin position="1"/>
        <end position="23"/>
    </location>
</feature>
<dbReference type="GO" id="GO:0004364">
    <property type="term" value="F:glutathione transferase activity"/>
    <property type="evidence" value="ECO:0007669"/>
    <property type="project" value="UniProtKB-EC"/>
</dbReference>
<comment type="similarity">
    <text evidence="4">Belongs to the GST superfamily.</text>
</comment>